<evidence type="ECO:0000256" key="5">
    <source>
        <dbReference type="SAM" id="MobiDB-lite"/>
    </source>
</evidence>
<name>A0A7W7GN77_9MICC</name>
<proteinExistence type="predicted"/>
<keyword evidence="6" id="KW-0482">Metalloprotease</keyword>
<accession>A0A7W7GN77</accession>
<evidence type="ECO:0000313" key="6">
    <source>
        <dbReference type="EMBL" id="MBB4735224.1"/>
    </source>
</evidence>
<dbReference type="RefSeq" id="WP_184241139.1">
    <property type="nucleotide sequence ID" value="NZ_JACHNA010000001.1"/>
</dbReference>
<keyword evidence="3" id="KW-1133">Transmembrane helix</keyword>
<protein>
    <submittedName>
        <fullName evidence="6">Putative metalloprotease</fullName>
    </submittedName>
</protein>
<evidence type="ECO:0000256" key="3">
    <source>
        <dbReference type="ARBA" id="ARBA00022989"/>
    </source>
</evidence>
<dbReference type="PANTHER" id="PTHR30168">
    <property type="entry name" value="PUTATIVE MEMBRANE PROTEIN YPFJ"/>
    <property type="match status" value="1"/>
</dbReference>
<keyword evidence="2" id="KW-0812">Transmembrane</keyword>
<gene>
    <name evidence="6" type="ORF">HDA30_000732</name>
</gene>
<keyword evidence="4" id="KW-0472">Membrane</keyword>
<evidence type="ECO:0000313" key="7">
    <source>
        <dbReference type="Proteomes" id="UP000540191"/>
    </source>
</evidence>
<sequence>MSFNDNVQLDPSRARAGGGGGLGGRGIALGGTGGLIALLIAVFAPDLAAQIGINPDGTIGGGAVSQSREHQQPGGTEGELASCRTGADANERSDCRVLATTEAADAYWEEQLSRYRDVEFRPPGLTLFTGSTQSGCGAASSDTGPFYCPGDESMYYDVSFFDTLERDFGAGGGPLAEQYIVAHEYGHHIQQIVGWLQYSQDGQTGPESGIVRVELQADCLAGMWAGAASETIDPESGEPFLEPITDEQLHQALDAAQAVGDDRIQQTHTGQVNPDSFTHGTSAQRAAWFQRGYEAGRADSDIGQCDTFNAPTLDI</sequence>
<dbReference type="AlphaFoldDB" id="A0A7W7GN77"/>
<dbReference type="InterPro" id="IPR007343">
    <property type="entry name" value="Uncharacterised_pept_Zn_put"/>
</dbReference>
<dbReference type="GO" id="GO:0016020">
    <property type="term" value="C:membrane"/>
    <property type="evidence" value="ECO:0007669"/>
    <property type="project" value="UniProtKB-SubCell"/>
</dbReference>
<feature type="region of interest" description="Disordered" evidence="5">
    <location>
        <begin position="62"/>
        <end position="85"/>
    </location>
</feature>
<evidence type="ECO:0000256" key="1">
    <source>
        <dbReference type="ARBA" id="ARBA00004167"/>
    </source>
</evidence>
<organism evidence="6 7">
    <name type="scientific">Micrococcus cohnii</name>
    <dbReference type="NCBI Taxonomy" id="993416"/>
    <lineage>
        <taxon>Bacteria</taxon>
        <taxon>Bacillati</taxon>
        <taxon>Actinomycetota</taxon>
        <taxon>Actinomycetes</taxon>
        <taxon>Micrococcales</taxon>
        <taxon>Micrococcaceae</taxon>
        <taxon>Micrococcus</taxon>
    </lineage>
</organism>
<reference evidence="6 7" key="1">
    <citation type="submission" date="2020-08" db="EMBL/GenBank/DDBJ databases">
        <title>Sequencing the genomes of 1000 actinobacteria strains.</title>
        <authorList>
            <person name="Klenk H.-P."/>
        </authorList>
    </citation>
    <scope>NUCLEOTIDE SEQUENCE [LARGE SCALE GENOMIC DNA]</scope>
    <source>
        <strain evidence="6 7">DSM 23974</strain>
    </source>
</reference>
<evidence type="ECO:0000256" key="4">
    <source>
        <dbReference type="ARBA" id="ARBA00023136"/>
    </source>
</evidence>
<dbReference type="GO" id="GO:0006508">
    <property type="term" value="P:proteolysis"/>
    <property type="evidence" value="ECO:0007669"/>
    <property type="project" value="UniProtKB-KW"/>
</dbReference>
<dbReference type="PANTHER" id="PTHR30168:SF0">
    <property type="entry name" value="INNER MEMBRANE PROTEIN"/>
    <property type="match status" value="1"/>
</dbReference>
<dbReference type="SUPFAM" id="SSF55486">
    <property type="entry name" value="Metalloproteases ('zincins'), catalytic domain"/>
    <property type="match status" value="1"/>
</dbReference>
<comment type="caution">
    <text evidence="6">The sequence shown here is derived from an EMBL/GenBank/DDBJ whole genome shotgun (WGS) entry which is preliminary data.</text>
</comment>
<keyword evidence="6" id="KW-0645">Protease</keyword>
<dbReference type="GO" id="GO:0008237">
    <property type="term" value="F:metallopeptidase activity"/>
    <property type="evidence" value="ECO:0007669"/>
    <property type="project" value="UniProtKB-KW"/>
</dbReference>
<dbReference type="Pfam" id="PF04228">
    <property type="entry name" value="Zn_peptidase"/>
    <property type="match status" value="1"/>
</dbReference>
<comment type="subcellular location">
    <subcellularLocation>
        <location evidence="1">Membrane</location>
        <topology evidence="1">Single-pass membrane protein</topology>
    </subcellularLocation>
</comment>
<keyword evidence="7" id="KW-1185">Reference proteome</keyword>
<evidence type="ECO:0000256" key="2">
    <source>
        <dbReference type="ARBA" id="ARBA00022692"/>
    </source>
</evidence>
<dbReference type="EMBL" id="JACHNA010000001">
    <property type="protein sequence ID" value="MBB4735224.1"/>
    <property type="molecule type" value="Genomic_DNA"/>
</dbReference>
<dbReference type="Proteomes" id="UP000540191">
    <property type="component" value="Unassembled WGS sequence"/>
</dbReference>
<keyword evidence="6" id="KW-0378">Hydrolase</keyword>